<reference evidence="2" key="1">
    <citation type="journal article" date="2023" name="G3 (Bethesda)">
        <title>A reference genome for the long-term kleptoplast-retaining sea slug Elysia crispata morphotype clarki.</title>
        <authorList>
            <person name="Eastman K.E."/>
            <person name="Pendleton A.L."/>
            <person name="Shaikh M.A."/>
            <person name="Suttiyut T."/>
            <person name="Ogas R."/>
            <person name="Tomko P."/>
            <person name="Gavelis G."/>
            <person name="Widhalm J.R."/>
            <person name="Wisecaver J.H."/>
        </authorList>
    </citation>
    <scope>NUCLEOTIDE SEQUENCE</scope>
    <source>
        <strain evidence="2">ECLA1</strain>
    </source>
</reference>
<keyword evidence="3" id="KW-1185">Reference proteome</keyword>
<organism evidence="2 3">
    <name type="scientific">Elysia crispata</name>
    <name type="common">lettuce slug</name>
    <dbReference type="NCBI Taxonomy" id="231223"/>
    <lineage>
        <taxon>Eukaryota</taxon>
        <taxon>Metazoa</taxon>
        <taxon>Spiralia</taxon>
        <taxon>Lophotrochozoa</taxon>
        <taxon>Mollusca</taxon>
        <taxon>Gastropoda</taxon>
        <taxon>Heterobranchia</taxon>
        <taxon>Euthyneura</taxon>
        <taxon>Panpulmonata</taxon>
        <taxon>Sacoglossa</taxon>
        <taxon>Placobranchoidea</taxon>
        <taxon>Plakobranchidae</taxon>
        <taxon>Elysia</taxon>
    </lineage>
</organism>
<dbReference type="Proteomes" id="UP001283361">
    <property type="component" value="Unassembled WGS sequence"/>
</dbReference>
<gene>
    <name evidence="2" type="ORF">RRG08_002759</name>
</gene>
<comment type="caution">
    <text evidence="2">The sequence shown here is derived from an EMBL/GenBank/DDBJ whole genome shotgun (WGS) entry which is preliminary data.</text>
</comment>
<sequence>MGLEKLSHRLMAEYLELGQNDTIPSSIQEVPEGGQSGATENRDKSIYDVHRENRDKSIYDVHRLSLGLVQHVLDGPQTLRRSETLTLLINIFLLGGLDWCVFGRGERLSTMPQWRHNTLRSSEFSRTLPNRSSPDPQAER</sequence>
<evidence type="ECO:0000313" key="2">
    <source>
        <dbReference type="EMBL" id="KAK3712429.1"/>
    </source>
</evidence>
<proteinExistence type="predicted"/>
<dbReference type="EMBL" id="JAWDGP010007584">
    <property type="protein sequence ID" value="KAK3712429.1"/>
    <property type="molecule type" value="Genomic_DNA"/>
</dbReference>
<accession>A0AAE0XU08</accession>
<feature type="region of interest" description="Disordered" evidence="1">
    <location>
        <begin position="120"/>
        <end position="140"/>
    </location>
</feature>
<protein>
    <submittedName>
        <fullName evidence="2">Uncharacterized protein</fullName>
    </submittedName>
</protein>
<evidence type="ECO:0000256" key="1">
    <source>
        <dbReference type="SAM" id="MobiDB-lite"/>
    </source>
</evidence>
<name>A0AAE0XU08_9GAST</name>
<feature type="region of interest" description="Disordered" evidence="1">
    <location>
        <begin position="23"/>
        <end position="44"/>
    </location>
</feature>
<evidence type="ECO:0000313" key="3">
    <source>
        <dbReference type="Proteomes" id="UP001283361"/>
    </source>
</evidence>
<dbReference type="AlphaFoldDB" id="A0AAE0XU08"/>